<dbReference type="InParanoid" id="A0A6P5J671"/>
<evidence type="ECO:0000313" key="10">
    <source>
        <dbReference type="Proteomes" id="UP000515140"/>
    </source>
</evidence>
<dbReference type="GO" id="GO:0004930">
    <property type="term" value="F:G protein-coupled receptor activity"/>
    <property type="evidence" value="ECO:0007669"/>
    <property type="project" value="UniProtKB-KW"/>
</dbReference>
<feature type="domain" description="G-protein coupled receptors family 1 profile" evidence="9">
    <location>
        <begin position="67"/>
        <end position="305"/>
    </location>
</feature>
<dbReference type="RefSeq" id="XP_020826489.1">
    <property type="nucleotide sequence ID" value="XM_020970830.1"/>
</dbReference>
<evidence type="ECO:0000256" key="8">
    <source>
        <dbReference type="SAM" id="Phobius"/>
    </source>
</evidence>
<dbReference type="GeneID" id="110197153"/>
<feature type="transmembrane region" description="Helical" evidence="8">
    <location>
        <begin position="49"/>
        <end position="75"/>
    </location>
</feature>
<keyword evidence="3 8" id="KW-1133">Transmembrane helix</keyword>
<feature type="transmembrane region" description="Helical" evidence="8">
    <location>
        <begin position="202"/>
        <end position="220"/>
    </location>
</feature>
<reference evidence="11" key="1">
    <citation type="submission" date="2025-08" db="UniProtKB">
        <authorList>
            <consortium name="RefSeq"/>
        </authorList>
    </citation>
    <scope>IDENTIFICATION</scope>
    <source>
        <tissue evidence="11">Spleen</tissue>
    </source>
</reference>
<dbReference type="SUPFAM" id="SSF81321">
    <property type="entry name" value="Family A G protein-coupled receptor-like"/>
    <property type="match status" value="1"/>
</dbReference>
<evidence type="ECO:0000256" key="1">
    <source>
        <dbReference type="ARBA" id="ARBA00004141"/>
    </source>
</evidence>
<dbReference type="AlphaFoldDB" id="A0A6P5J671"/>
<dbReference type="PROSITE" id="PS50262">
    <property type="entry name" value="G_PROTEIN_RECEP_F1_2"/>
    <property type="match status" value="1"/>
</dbReference>
<protein>
    <submittedName>
        <fullName evidence="11">Mas-related G-protein coupled receptor member X1-like</fullName>
    </submittedName>
</protein>
<name>A0A6P5J671_PHACI</name>
<evidence type="ECO:0000256" key="5">
    <source>
        <dbReference type="ARBA" id="ARBA00023136"/>
    </source>
</evidence>
<keyword evidence="4" id="KW-0297">G-protein coupled receptor</keyword>
<feature type="transmembrane region" description="Helical" evidence="8">
    <location>
        <begin position="134"/>
        <end position="152"/>
    </location>
</feature>
<keyword evidence="2 8" id="KW-0812">Transmembrane</keyword>
<proteinExistence type="predicted"/>
<keyword evidence="10" id="KW-1185">Reference proteome</keyword>
<gene>
    <name evidence="11" type="primary">LOC110197153</name>
</gene>
<evidence type="ECO:0000256" key="4">
    <source>
        <dbReference type="ARBA" id="ARBA00023040"/>
    </source>
</evidence>
<organism evidence="10 11">
    <name type="scientific">Phascolarctos cinereus</name>
    <name type="common">Koala</name>
    <dbReference type="NCBI Taxonomy" id="38626"/>
    <lineage>
        <taxon>Eukaryota</taxon>
        <taxon>Metazoa</taxon>
        <taxon>Chordata</taxon>
        <taxon>Craniata</taxon>
        <taxon>Vertebrata</taxon>
        <taxon>Euteleostomi</taxon>
        <taxon>Mammalia</taxon>
        <taxon>Metatheria</taxon>
        <taxon>Diprotodontia</taxon>
        <taxon>Phascolarctidae</taxon>
        <taxon>Phascolarctos</taxon>
    </lineage>
</organism>
<sequence length="369" mass="42235">MSKEELSRDFQMMDLITWDLSSPQLPWELDYNKRAVPISWAEKTSAQKAILPIPCLTVLIASWGLIGNSIILWLLGFQIKRGPFTVYILNMTTADFFFLFCHIVNIMGKLLFSLDSNPAFLILTEFCASLSENFLVAMSMELCLSVLCPVWYRWNRPKLATAIVCSLIWVLTALLSGTEYFLCKHSSSSNGCKVFIRSNHMWLLLLFLLYVVSLTLLFCIQCSRCRCPKSSSLWVLAVLIILQLLLSSLPFVTGQFNSEFKVMILQSESDFNLIHSESDSVIFETEDDVDILLSCLENSTEPFTYFFMSCCKKRRARESFRMLLQRTLMDEEELEWGTEIFCESPGLVTLTLRTLDRSSEEPMTGDTTP</sequence>
<dbReference type="Gene3D" id="1.20.1070.10">
    <property type="entry name" value="Rhodopsin 7-helix transmembrane proteins"/>
    <property type="match status" value="1"/>
</dbReference>
<feature type="transmembrane region" description="Helical" evidence="8">
    <location>
        <begin position="232"/>
        <end position="252"/>
    </location>
</feature>
<accession>A0A6P5J671</accession>
<dbReference type="Proteomes" id="UP000515140">
    <property type="component" value="Unplaced"/>
</dbReference>
<keyword evidence="6" id="KW-0675">Receptor</keyword>
<feature type="transmembrane region" description="Helical" evidence="8">
    <location>
        <begin position="159"/>
        <end position="182"/>
    </location>
</feature>
<evidence type="ECO:0000256" key="3">
    <source>
        <dbReference type="ARBA" id="ARBA00022989"/>
    </source>
</evidence>
<keyword evidence="7" id="KW-0807">Transducer</keyword>
<comment type="subcellular location">
    <subcellularLocation>
        <location evidence="1">Membrane</location>
        <topology evidence="1">Multi-pass membrane protein</topology>
    </subcellularLocation>
</comment>
<dbReference type="PANTHER" id="PTHR11334:SF1">
    <property type="entry name" value="G-PROTEIN COUPLED RECEPTOR 152-RELATED"/>
    <property type="match status" value="1"/>
</dbReference>
<dbReference type="GO" id="GO:0005886">
    <property type="term" value="C:plasma membrane"/>
    <property type="evidence" value="ECO:0007669"/>
    <property type="project" value="TreeGrafter"/>
</dbReference>
<evidence type="ECO:0000259" key="9">
    <source>
        <dbReference type="PROSITE" id="PS50262"/>
    </source>
</evidence>
<evidence type="ECO:0000313" key="11">
    <source>
        <dbReference type="RefSeq" id="XP_020826489.1"/>
    </source>
</evidence>
<dbReference type="InterPro" id="IPR026234">
    <property type="entry name" value="MRGPCRFAMILY"/>
</dbReference>
<dbReference type="PRINTS" id="PR02108">
    <property type="entry name" value="MRGPCRFAMILY"/>
</dbReference>
<dbReference type="KEGG" id="pcw:110197153"/>
<evidence type="ECO:0000256" key="7">
    <source>
        <dbReference type="ARBA" id="ARBA00023224"/>
    </source>
</evidence>
<evidence type="ECO:0000256" key="6">
    <source>
        <dbReference type="ARBA" id="ARBA00023170"/>
    </source>
</evidence>
<evidence type="ECO:0000256" key="2">
    <source>
        <dbReference type="ARBA" id="ARBA00022692"/>
    </source>
</evidence>
<keyword evidence="5 8" id="KW-0472">Membrane</keyword>
<dbReference type="InterPro" id="IPR017452">
    <property type="entry name" value="GPCR_Rhodpsn_7TM"/>
</dbReference>
<dbReference type="PANTHER" id="PTHR11334">
    <property type="entry name" value="MAS-RELATED G-PROTEIN COUPLED RECEPTOR"/>
    <property type="match status" value="1"/>
</dbReference>